<protein>
    <recommendedName>
        <fullName evidence="10">Germin-like protein</fullName>
    </recommendedName>
</protein>
<evidence type="ECO:0000256" key="9">
    <source>
        <dbReference type="PIRSR" id="PIRSR601929-3"/>
    </source>
</evidence>
<evidence type="ECO:0000256" key="6">
    <source>
        <dbReference type="ARBA" id="ARBA00023211"/>
    </source>
</evidence>
<dbReference type="CDD" id="cd02241">
    <property type="entry name" value="cupin_OxOx"/>
    <property type="match status" value="1"/>
</dbReference>
<dbReference type="AlphaFoldDB" id="A0A176VVN1"/>
<dbReference type="SMR" id="A0A176VVN1"/>
<feature type="binding site" evidence="8">
    <location>
        <position position="174"/>
    </location>
    <ligand>
        <name>Mn(2+)</name>
        <dbReference type="ChEBI" id="CHEBI:29035"/>
    </ligand>
</feature>
<proteinExistence type="inferred from homology"/>
<keyword evidence="4 10" id="KW-0964">Secreted</keyword>
<gene>
    <name evidence="12" type="ORF">AXG93_2931s1020</name>
</gene>
<feature type="domain" description="Cupin type-1" evidence="11">
    <location>
        <begin position="71"/>
        <end position="226"/>
    </location>
</feature>
<name>A0A176VVN1_MARPO</name>
<dbReference type="GO" id="GO:0030145">
    <property type="term" value="F:manganese ion binding"/>
    <property type="evidence" value="ECO:0007669"/>
    <property type="project" value="UniProtKB-UniRule"/>
</dbReference>
<comment type="subcellular location">
    <subcellularLocation>
        <location evidence="1 10">Secreted</location>
        <location evidence="1 10">Extracellular space</location>
        <location evidence="1 10">Apoplast</location>
    </subcellularLocation>
</comment>
<feature type="binding site" evidence="7">
    <location>
        <position position="127"/>
    </location>
    <ligand>
        <name>oxalate</name>
        <dbReference type="ChEBI" id="CHEBI:30623"/>
    </ligand>
</feature>
<dbReference type="PANTHER" id="PTHR31238">
    <property type="entry name" value="GERMIN-LIKE PROTEIN SUBFAMILY 3 MEMBER 3"/>
    <property type="match status" value="1"/>
</dbReference>
<evidence type="ECO:0000313" key="12">
    <source>
        <dbReference type="EMBL" id="OAE24860.1"/>
    </source>
</evidence>
<dbReference type="InterPro" id="IPR014710">
    <property type="entry name" value="RmlC-like_jellyroll"/>
</dbReference>
<evidence type="ECO:0000256" key="1">
    <source>
        <dbReference type="ARBA" id="ARBA00004271"/>
    </source>
</evidence>
<keyword evidence="5 7" id="KW-0479">Metal-binding</keyword>
<evidence type="ECO:0000256" key="10">
    <source>
        <dbReference type="RuleBase" id="RU366015"/>
    </source>
</evidence>
<reference evidence="12" key="1">
    <citation type="submission" date="2016-03" db="EMBL/GenBank/DDBJ databases">
        <title>Mechanisms controlling the formation of the plant cell surface in tip-growing cells are functionally conserved among land plants.</title>
        <authorList>
            <person name="Honkanen S."/>
            <person name="Jones V.A."/>
            <person name="Morieri G."/>
            <person name="Champion C."/>
            <person name="Hetherington A.J."/>
            <person name="Kelly S."/>
            <person name="Saint-Marcoux D."/>
            <person name="Proust H."/>
            <person name="Prescott H."/>
            <person name="Dolan L."/>
        </authorList>
    </citation>
    <scope>NUCLEOTIDE SEQUENCE [LARGE SCALE GENOMIC DNA]</scope>
    <source>
        <tissue evidence="12">Whole gametophyte</tissue>
    </source>
</reference>
<feature type="disulfide bond" evidence="9">
    <location>
        <begin position="42"/>
        <end position="57"/>
    </location>
</feature>
<dbReference type="Gene3D" id="2.60.120.10">
    <property type="entry name" value="Jelly Rolls"/>
    <property type="match status" value="1"/>
</dbReference>
<organism evidence="12 13">
    <name type="scientific">Marchantia polymorpha subsp. ruderalis</name>
    <dbReference type="NCBI Taxonomy" id="1480154"/>
    <lineage>
        <taxon>Eukaryota</taxon>
        <taxon>Viridiplantae</taxon>
        <taxon>Streptophyta</taxon>
        <taxon>Embryophyta</taxon>
        <taxon>Marchantiophyta</taxon>
        <taxon>Marchantiopsida</taxon>
        <taxon>Marchantiidae</taxon>
        <taxon>Marchantiales</taxon>
        <taxon>Marchantiaceae</taxon>
        <taxon>Marchantia</taxon>
    </lineage>
</organism>
<dbReference type="Pfam" id="PF00190">
    <property type="entry name" value="Cupin_1"/>
    <property type="match status" value="1"/>
</dbReference>
<dbReference type="SUPFAM" id="SSF51182">
    <property type="entry name" value="RmlC-like cupins"/>
    <property type="match status" value="1"/>
</dbReference>
<dbReference type="SMART" id="SM00835">
    <property type="entry name" value="Cupin_1"/>
    <property type="match status" value="1"/>
</dbReference>
<keyword evidence="6 7" id="KW-0464">Manganese</keyword>
<keyword evidence="13" id="KW-1185">Reference proteome</keyword>
<keyword evidence="9" id="KW-1015">Disulfide bond</keyword>
<evidence type="ECO:0000256" key="8">
    <source>
        <dbReference type="PIRSR" id="PIRSR601929-2"/>
    </source>
</evidence>
<feature type="binding site" evidence="7">
    <location>
        <position position="122"/>
    </location>
    <ligand>
        <name>oxalate</name>
        <dbReference type="ChEBI" id="CHEBI:30623"/>
    </ligand>
</feature>
<dbReference type="InterPro" id="IPR011051">
    <property type="entry name" value="RmlC_Cupin_sf"/>
</dbReference>
<dbReference type="Proteomes" id="UP000077202">
    <property type="component" value="Unassembled WGS sequence"/>
</dbReference>
<feature type="binding site" evidence="8">
    <location>
        <position position="127"/>
    </location>
    <ligand>
        <name>Mn(2+)</name>
        <dbReference type="ChEBI" id="CHEBI:29035"/>
    </ligand>
</feature>
<feature type="binding site" evidence="8">
    <location>
        <position position="122"/>
    </location>
    <ligand>
        <name>Mn(2+)</name>
        <dbReference type="ChEBI" id="CHEBI:29035"/>
    </ligand>
</feature>
<feature type="binding site" evidence="8">
    <location>
        <position position="120"/>
    </location>
    <ligand>
        <name>Mn(2+)</name>
        <dbReference type="ChEBI" id="CHEBI:29035"/>
    </ligand>
</feature>
<dbReference type="GO" id="GO:0048046">
    <property type="term" value="C:apoplast"/>
    <property type="evidence" value="ECO:0007669"/>
    <property type="project" value="UniProtKB-SubCell"/>
</dbReference>
<sequence length="234" mass="25232">MIVDLGFQAAALSPRPIVEGIRESSKAHADGRETFPLREEFCIADLAAGPVSNGFPCKLPALATTEDFAYSGLAKPADPSRVSTGGVGTLAFVKEWPALNTQGLSLLRLDINPGGIISPHTHNLATEILYVLEGEMYTGFVTNNFGNDPTISNKLYAKVVKKGEAFIFPRGLLHFQLNKGKVLASSLNVLNSQNPGIQLMPSALFGSGIDREMLEKSFFMNATQVAALKNFFEE</sequence>
<evidence type="ECO:0000313" key="13">
    <source>
        <dbReference type="Proteomes" id="UP000077202"/>
    </source>
</evidence>
<keyword evidence="3 10" id="KW-0052">Apoplast</keyword>
<dbReference type="InterPro" id="IPR001929">
    <property type="entry name" value="Germin"/>
</dbReference>
<evidence type="ECO:0000256" key="3">
    <source>
        <dbReference type="ARBA" id="ARBA00022523"/>
    </source>
</evidence>
<evidence type="ECO:0000256" key="5">
    <source>
        <dbReference type="ARBA" id="ARBA00022723"/>
    </source>
</evidence>
<dbReference type="EMBL" id="LVLJ01002458">
    <property type="protein sequence ID" value="OAE24860.1"/>
    <property type="molecule type" value="Genomic_DNA"/>
</dbReference>
<dbReference type="PRINTS" id="PR00325">
    <property type="entry name" value="GERMIN"/>
</dbReference>
<evidence type="ECO:0000259" key="11">
    <source>
        <dbReference type="SMART" id="SM00835"/>
    </source>
</evidence>
<accession>A0A176VVN1</accession>
<evidence type="ECO:0000256" key="7">
    <source>
        <dbReference type="PIRSR" id="PIRSR601929-1"/>
    </source>
</evidence>
<comment type="caution">
    <text evidence="12">The sequence shown here is derived from an EMBL/GenBank/DDBJ whole genome shotgun (WGS) entry which is preliminary data.</text>
</comment>
<comment type="similarity">
    <text evidence="2 10">Belongs to the germin family.</text>
</comment>
<evidence type="ECO:0000256" key="2">
    <source>
        <dbReference type="ARBA" id="ARBA00007456"/>
    </source>
</evidence>
<dbReference type="InterPro" id="IPR006045">
    <property type="entry name" value="Cupin_1"/>
</dbReference>
<evidence type="ECO:0000256" key="4">
    <source>
        <dbReference type="ARBA" id="ARBA00022525"/>
    </source>
</evidence>